<sequence>MRRWVLAASPRYGVVIDAATRDHVWVLLRLCLKAAASEARCSLEDARGAEGGGSGFVDPRAIRFECPRLVDAVSWLGTQLRILYGESSGRSFAIAAVREAILRAGSCLAVGVDGGGSSGVEGSDFGNVGTSSVSVAQVAAAIAALHERFSLEEKIKALRAPRPAKFQLYTFSKPTVLFNQALLIELYSSMLPRLKNAVEILTSLVSVQQTVGKSCILNSTSNNLLFDGPMDMIFSFHDPIYSFAGSLLEYSKALERGREERSKRPNYRAVLEYDGIISRRVDSQESGRVKTREELLAEERDYKRRRTSYRGKKAKRNPKEILRDIIDEHMEEIKQAGGIGCHLDVPGDIAQSVLKNSPHDGTYQGSFNPTSSSYGKDIFGIPSVSCEKLPCANSFGIVSSRNHGTRDSYKDFRNGSHQRQYQKVSDHENRSIKDSESTVDQRYSHHHENSRHQRNSDDHRKYGYKYNKNGSDYYSESSGCTRWSSEREYDRMSRVRSNDVSTTSHTRHRSVSVTQDKFSDRYDPQSAYSDVDPATSMIDEASTGQREIYHDGAHHRRKHDRHY</sequence>
<feature type="compositionally biased region" description="Basic residues" evidence="1">
    <location>
        <begin position="553"/>
        <end position="563"/>
    </location>
</feature>
<feature type="compositionally biased region" description="Basic and acidic residues" evidence="1">
    <location>
        <begin position="442"/>
        <end position="461"/>
    </location>
</feature>
<accession>A0A0E0GZE2</accession>
<dbReference type="PANTHER" id="PTHR21402">
    <property type="entry name" value="GAMETOCYTE SPECIFIC FACTOR 1-RELATED"/>
    <property type="match status" value="1"/>
</dbReference>
<dbReference type="PANTHER" id="PTHR21402:SF10">
    <property type="entry name" value="U11_U12 SMALL NUCLEAR RIBONUCLEOPROTEIN 48 KDA PROTEIN"/>
    <property type="match status" value="1"/>
</dbReference>
<evidence type="ECO:0000313" key="2">
    <source>
        <dbReference type="EnsemblPlants" id="ONIVA04G06850.1"/>
    </source>
</evidence>
<keyword evidence="3" id="KW-1185">Reference proteome</keyword>
<proteinExistence type="predicted"/>
<organism evidence="2">
    <name type="scientific">Oryza nivara</name>
    <name type="common">Indian wild rice</name>
    <name type="synonym">Oryza sativa f. spontanea</name>
    <dbReference type="NCBI Taxonomy" id="4536"/>
    <lineage>
        <taxon>Eukaryota</taxon>
        <taxon>Viridiplantae</taxon>
        <taxon>Streptophyta</taxon>
        <taxon>Embryophyta</taxon>
        <taxon>Tracheophyta</taxon>
        <taxon>Spermatophyta</taxon>
        <taxon>Magnoliopsida</taxon>
        <taxon>Liliopsida</taxon>
        <taxon>Poales</taxon>
        <taxon>Poaceae</taxon>
        <taxon>BOP clade</taxon>
        <taxon>Oryzoideae</taxon>
        <taxon>Oryzeae</taxon>
        <taxon>Oryzinae</taxon>
        <taxon>Oryza</taxon>
    </lineage>
</organism>
<feature type="region of interest" description="Disordered" evidence="1">
    <location>
        <begin position="400"/>
        <end position="468"/>
    </location>
</feature>
<feature type="compositionally biased region" description="Basic and acidic residues" evidence="1">
    <location>
        <begin position="404"/>
        <end position="414"/>
    </location>
</feature>
<protein>
    <submittedName>
        <fullName evidence="2">Uncharacterized protein</fullName>
    </submittedName>
</protein>
<reference evidence="2" key="1">
    <citation type="submission" date="2015-04" db="UniProtKB">
        <authorList>
            <consortium name="EnsemblPlants"/>
        </authorList>
    </citation>
    <scope>IDENTIFICATION</scope>
    <source>
        <strain evidence="2">SL10</strain>
    </source>
</reference>
<name>A0A0E0GZE2_ORYNI</name>
<dbReference type="InterPro" id="IPR051591">
    <property type="entry name" value="UPF0224_FAM112_RNA_Proc"/>
</dbReference>
<feature type="compositionally biased region" description="Basic and acidic residues" evidence="1">
    <location>
        <begin position="485"/>
        <end position="497"/>
    </location>
</feature>
<dbReference type="HOGENOM" id="CLU_029300_0_0_1"/>
<dbReference type="AlphaFoldDB" id="A0A0E0GZE2"/>
<dbReference type="EnsemblPlants" id="ONIVA04G06850.1">
    <property type="protein sequence ID" value="ONIVA04G06850.1"/>
    <property type="gene ID" value="ONIVA04G06850"/>
</dbReference>
<dbReference type="OMA" id="IRFECPR"/>
<dbReference type="STRING" id="4536.A0A0E0GZE2"/>
<dbReference type="Gramene" id="ONIVA04G06850.1">
    <property type="protein sequence ID" value="ONIVA04G06850.1"/>
    <property type="gene ID" value="ONIVA04G06850"/>
</dbReference>
<reference evidence="2" key="2">
    <citation type="submission" date="2018-04" db="EMBL/GenBank/DDBJ databases">
        <title>OnivRS2 (Oryza nivara Reference Sequence Version 2).</title>
        <authorList>
            <person name="Zhang J."/>
            <person name="Kudrna D."/>
            <person name="Lee S."/>
            <person name="Talag J."/>
            <person name="Rajasekar S."/>
            <person name="Welchert J."/>
            <person name="Hsing Y.-I."/>
            <person name="Wing R.A."/>
        </authorList>
    </citation>
    <scope>NUCLEOTIDE SEQUENCE [LARGE SCALE GENOMIC DNA]</scope>
    <source>
        <strain evidence="2">SL10</strain>
    </source>
</reference>
<feature type="region of interest" description="Disordered" evidence="1">
    <location>
        <begin position="485"/>
        <end position="563"/>
    </location>
</feature>
<dbReference type="eggNOG" id="ENOG502QSM9">
    <property type="taxonomic scope" value="Eukaryota"/>
</dbReference>
<evidence type="ECO:0000256" key="1">
    <source>
        <dbReference type="SAM" id="MobiDB-lite"/>
    </source>
</evidence>
<dbReference type="Proteomes" id="UP000006591">
    <property type="component" value="Chromosome 4"/>
</dbReference>
<evidence type="ECO:0000313" key="3">
    <source>
        <dbReference type="Proteomes" id="UP000006591"/>
    </source>
</evidence>
<feature type="compositionally biased region" description="Basic and acidic residues" evidence="1">
    <location>
        <begin position="424"/>
        <end position="436"/>
    </location>
</feature>